<accession>W2S8T8</accession>
<protein>
    <submittedName>
        <fullName evidence="1">Uncharacterized protein</fullName>
    </submittedName>
</protein>
<dbReference type="EMBL" id="KB822713">
    <property type="protein sequence ID" value="ETN45092.1"/>
    <property type="molecule type" value="Genomic_DNA"/>
</dbReference>
<dbReference type="OrthoDB" id="10522923at2759"/>
<reference evidence="1 2" key="1">
    <citation type="submission" date="2013-03" db="EMBL/GenBank/DDBJ databases">
        <title>The Genome Sequence of Phialophora europaea CBS 101466.</title>
        <authorList>
            <consortium name="The Broad Institute Genomics Platform"/>
            <person name="Cuomo C."/>
            <person name="de Hoog S."/>
            <person name="Gorbushina A."/>
            <person name="Walker B."/>
            <person name="Young S.K."/>
            <person name="Zeng Q."/>
            <person name="Gargeya S."/>
            <person name="Fitzgerald M."/>
            <person name="Haas B."/>
            <person name="Abouelleil A."/>
            <person name="Allen A.W."/>
            <person name="Alvarado L."/>
            <person name="Arachchi H.M."/>
            <person name="Berlin A.M."/>
            <person name="Chapman S.B."/>
            <person name="Gainer-Dewar J."/>
            <person name="Goldberg J."/>
            <person name="Griggs A."/>
            <person name="Gujja S."/>
            <person name="Hansen M."/>
            <person name="Howarth C."/>
            <person name="Imamovic A."/>
            <person name="Ireland A."/>
            <person name="Larimer J."/>
            <person name="McCowan C."/>
            <person name="Murphy C."/>
            <person name="Pearson M."/>
            <person name="Poon T.W."/>
            <person name="Priest M."/>
            <person name="Roberts A."/>
            <person name="Saif S."/>
            <person name="Shea T."/>
            <person name="Sisk P."/>
            <person name="Sykes S."/>
            <person name="Wortman J."/>
            <person name="Nusbaum C."/>
            <person name="Birren B."/>
        </authorList>
    </citation>
    <scope>NUCLEOTIDE SEQUENCE [LARGE SCALE GENOMIC DNA]</scope>
    <source>
        <strain evidence="1 2">CBS 101466</strain>
    </source>
</reference>
<dbReference type="GeneID" id="19977307"/>
<dbReference type="HOGENOM" id="CLU_1049809_0_0_1"/>
<keyword evidence="2" id="KW-1185">Reference proteome</keyword>
<dbReference type="AlphaFoldDB" id="W2S8T8"/>
<evidence type="ECO:0000313" key="2">
    <source>
        <dbReference type="Proteomes" id="UP000030752"/>
    </source>
</evidence>
<dbReference type="Proteomes" id="UP000030752">
    <property type="component" value="Unassembled WGS sequence"/>
</dbReference>
<gene>
    <name evidence="1" type="ORF">HMPREF1541_09968</name>
</gene>
<name>W2S8T8_CYPE1</name>
<dbReference type="InParanoid" id="W2S8T8"/>
<dbReference type="RefSeq" id="XP_008712862.1">
    <property type="nucleotide sequence ID" value="XM_008714640.1"/>
</dbReference>
<organism evidence="1 2">
    <name type="scientific">Cyphellophora europaea (strain CBS 101466)</name>
    <name type="common">Phialophora europaea</name>
    <dbReference type="NCBI Taxonomy" id="1220924"/>
    <lineage>
        <taxon>Eukaryota</taxon>
        <taxon>Fungi</taxon>
        <taxon>Dikarya</taxon>
        <taxon>Ascomycota</taxon>
        <taxon>Pezizomycotina</taxon>
        <taxon>Eurotiomycetes</taxon>
        <taxon>Chaetothyriomycetidae</taxon>
        <taxon>Chaetothyriales</taxon>
        <taxon>Cyphellophoraceae</taxon>
        <taxon>Cyphellophora</taxon>
    </lineage>
</organism>
<sequence length="265" mass="31077">MGQVFERVMRQYYTDCWILPLTQARIWEIREAVWSSRWFRSEQFERIVLELYHSFLRQTLTHVKPRLPDELVRLKDHAGRCQGLDMIMGEEFVPGIRFRDRRPGGQRRRSRKGDLVVTFNSISVHMASQEHQLQFWGISHLYDLPDGLFLTPITSHQIRLLRFLNTLDWHWNSRSVLAPKRNEAMSAALSWAIGERNPDAIIVLLQLYHKYCRAGNCKVLNVNYHLQECVKLRDPAVLHLVGSHFGLPPSVVEFFQRFGDAVTTP</sequence>
<evidence type="ECO:0000313" key="1">
    <source>
        <dbReference type="EMBL" id="ETN45092.1"/>
    </source>
</evidence>
<proteinExistence type="predicted"/>
<dbReference type="VEuPathDB" id="FungiDB:HMPREF1541_09968"/>